<organism evidence="1 2">
    <name type="scientific">Panicum miliaceum</name>
    <name type="common">Proso millet</name>
    <name type="synonym">Broomcorn millet</name>
    <dbReference type="NCBI Taxonomy" id="4540"/>
    <lineage>
        <taxon>Eukaryota</taxon>
        <taxon>Viridiplantae</taxon>
        <taxon>Streptophyta</taxon>
        <taxon>Embryophyta</taxon>
        <taxon>Tracheophyta</taxon>
        <taxon>Spermatophyta</taxon>
        <taxon>Magnoliopsida</taxon>
        <taxon>Liliopsida</taxon>
        <taxon>Poales</taxon>
        <taxon>Poaceae</taxon>
        <taxon>PACMAD clade</taxon>
        <taxon>Panicoideae</taxon>
        <taxon>Panicodae</taxon>
        <taxon>Paniceae</taxon>
        <taxon>Panicinae</taxon>
        <taxon>Panicum</taxon>
        <taxon>Panicum sect. Panicum</taxon>
    </lineage>
</organism>
<evidence type="ECO:0000313" key="2">
    <source>
        <dbReference type="Proteomes" id="UP000275267"/>
    </source>
</evidence>
<dbReference type="Proteomes" id="UP000275267">
    <property type="component" value="Unassembled WGS sequence"/>
</dbReference>
<comment type="caution">
    <text evidence="1">The sequence shown here is derived from an EMBL/GenBank/DDBJ whole genome shotgun (WGS) entry which is preliminary data.</text>
</comment>
<gene>
    <name evidence="1" type="ORF">C2845_PM03G29990</name>
</gene>
<dbReference type="AlphaFoldDB" id="A0A3L6TFK6"/>
<keyword evidence="2" id="KW-1185">Reference proteome</keyword>
<dbReference type="OrthoDB" id="1869436at2759"/>
<sequence length="380" mass="43115">MCLVVEEVSPRGMPILPQGIWAKFRNVCGAVARDQLQTWITTNDWKKVPDSTKVSMWAALQACFKFPEGKPKEDAQKFAMITLGIAFRNFWHTLHKDYVKKGLSHESKFGKIPDTMWEEFKLMKNTPEVQALSQQMTEKAQKASKNPHHLGAGGYDGMIPHWRREEEEQRKASLPDLFEGIDDRAKYWCLARRPRKIGGKIVFENPTTAEIYERLAPIVEVQKQGRFQPDREKDQRTIAIGTPKHSRRVRGVSSSLPWKQAFSNDTGYSKRDRCKKNLEEKMRAIAKEEFSQLLASQQGSFVPNVAQANQDLMVVQSGLIVPSSAGSTTQHRCPVDDTQVDTPCTLVVPYGRKQNKFREVATGMAVLGYVFPRSPASEYA</sequence>
<dbReference type="PANTHER" id="PTHR33018">
    <property type="entry name" value="OS10G0338966 PROTEIN-RELATED"/>
    <property type="match status" value="1"/>
</dbReference>
<proteinExistence type="predicted"/>
<accession>A0A3L6TFK6</accession>
<dbReference type="PANTHER" id="PTHR33018:SF19">
    <property type="entry name" value="OS12G0558775 PROTEIN"/>
    <property type="match status" value="1"/>
</dbReference>
<reference evidence="2" key="1">
    <citation type="journal article" date="2019" name="Nat. Commun.">
        <title>The genome of broomcorn millet.</title>
        <authorList>
            <person name="Zou C."/>
            <person name="Miki D."/>
            <person name="Li D."/>
            <person name="Tang Q."/>
            <person name="Xiao L."/>
            <person name="Rajput S."/>
            <person name="Deng P."/>
            <person name="Jia W."/>
            <person name="Huang R."/>
            <person name="Zhang M."/>
            <person name="Sun Y."/>
            <person name="Hu J."/>
            <person name="Fu X."/>
            <person name="Schnable P.S."/>
            <person name="Li F."/>
            <person name="Zhang H."/>
            <person name="Feng B."/>
            <person name="Zhu X."/>
            <person name="Liu R."/>
            <person name="Schnable J.C."/>
            <person name="Zhu J.-K."/>
            <person name="Zhang H."/>
        </authorList>
    </citation>
    <scope>NUCLEOTIDE SEQUENCE [LARGE SCALE GENOMIC DNA]</scope>
</reference>
<protein>
    <submittedName>
        <fullName evidence="1">Uncharacterized protein</fullName>
    </submittedName>
</protein>
<dbReference type="EMBL" id="PQIB02000002">
    <property type="protein sequence ID" value="RLN36318.1"/>
    <property type="molecule type" value="Genomic_DNA"/>
</dbReference>
<name>A0A3L6TFK6_PANMI</name>
<evidence type="ECO:0000313" key="1">
    <source>
        <dbReference type="EMBL" id="RLN36318.1"/>
    </source>
</evidence>